<dbReference type="PIRSF" id="PIRSF003230">
    <property type="entry name" value="YbgC"/>
    <property type="match status" value="1"/>
</dbReference>
<evidence type="ECO:0000313" key="4">
    <source>
        <dbReference type="Proteomes" id="UP000244896"/>
    </source>
</evidence>
<dbReference type="InterPro" id="IPR006684">
    <property type="entry name" value="YbgC/YbaW"/>
</dbReference>
<keyword evidence="2 3" id="KW-0378">Hydrolase</keyword>
<comment type="similarity">
    <text evidence="1">Belongs to the 4-hydroxybenzoyl-CoA thioesterase family.</text>
</comment>
<dbReference type="AlphaFoldDB" id="A0A2U8E1V5"/>
<dbReference type="SUPFAM" id="SSF54637">
    <property type="entry name" value="Thioesterase/thiol ester dehydrase-isomerase"/>
    <property type="match status" value="1"/>
</dbReference>
<name>A0A2U8E1V5_9BACT</name>
<dbReference type="NCBIfam" id="TIGR00051">
    <property type="entry name" value="YbgC/FadM family acyl-CoA thioesterase"/>
    <property type="match status" value="1"/>
</dbReference>
<dbReference type="RefSeq" id="WP_108824576.1">
    <property type="nucleotide sequence ID" value="NZ_CP023004.1"/>
</dbReference>
<protein>
    <submittedName>
        <fullName evidence="3">Acyl-CoA thioester hydrolase</fullName>
    </submittedName>
</protein>
<dbReference type="PANTHER" id="PTHR31793:SF27">
    <property type="entry name" value="NOVEL THIOESTERASE SUPERFAMILY DOMAIN AND SAPOSIN A-TYPE DOMAIN CONTAINING PROTEIN (0610012H03RIK)"/>
    <property type="match status" value="1"/>
</dbReference>
<evidence type="ECO:0000256" key="1">
    <source>
        <dbReference type="ARBA" id="ARBA00005953"/>
    </source>
</evidence>
<gene>
    <name evidence="3" type="ORF">CKA38_05410</name>
</gene>
<keyword evidence="4" id="KW-1185">Reference proteome</keyword>
<accession>A0A2U8E1V5</accession>
<dbReference type="EMBL" id="CP023004">
    <property type="protein sequence ID" value="AWI08766.1"/>
    <property type="molecule type" value="Genomic_DNA"/>
</dbReference>
<sequence>MIQAKVPINVRYAETDQMGVVYHGNYLAWFEVARTQMFKDVGLPYKKIEADGYHLPVLEVSLKYHRPALYDDDLVVTAKLAEKPVLRIKVQYEVHRGDTLLVTGTTMHAFIDHEGRPVRPPPYVAEKMNEVFK</sequence>
<organism evidence="3 4">
    <name type="scientific">Ereboglobus luteus</name>
    <dbReference type="NCBI Taxonomy" id="1796921"/>
    <lineage>
        <taxon>Bacteria</taxon>
        <taxon>Pseudomonadati</taxon>
        <taxon>Verrucomicrobiota</taxon>
        <taxon>Opitutia</taxon>
        <taxon>Opitutales</taxon>
        <taxon>Opitutaceae</taxon>
        <taxon>Ereboglobus</taxon>
    </lineage>
</organism>
<dbReference type="Pfam" id="PF13279">
    <property type="entry name" value="4HBT_2"/>
    <property type="match status" value="1"/>
</dbReference>
<proteinExistence type="inferred from homology"/>
<dbReference type="Proteomes" id="UP000244896">
    <property type="component" value="Chromosome"/>
</dbReference>
<dbReference type="CDD" id="cd00586">
    <property type="entry name" value="4HBT"/>
    <property type="match status" value="1"/>
</dbReference>
<dbReference type="KEGG" id="elut:CKA38_05410"/>
<dbReference type="OrthoDB" id="9800856at2"/>
<evidence type="ECO:0000256" key="2">
    <source>
        <dbReference type="ARBA" id="ARBA00022801"/>
    </source>
</evidence>
<dbReference type="GO" id="GO:0047617">
    <property type="term" value="F:fatty acyl-CoA hydrolase activity"/>
    <property type="evidence" value="ECO:0007669"/>
    <property type="project" value="TreeGrafter"/>
</dbReference>
<dbReference type="InterPro" id="IPR029069">
    <property type="entry name" value="HotDog_dom_sf"/>
</dbReference>
<evidence type="ECO:0000313" key="3">
    <source>
        <dbReference type="EMBL" id="AWI08766.1"/>
    </source>
</evidence>
<reference evidence="3 4" key="1">
    <citation type="journal article" date="2018" name="Syst. Appl. Microbiol.">
        <title>Ereboglobus luteus gen. nov. sp. nov. from cockroach guts, and new insights into the oxygen relationship of the genera Opitutus and Didymococcus (Verrucomicrobia: Opitutaceae).</title>
        <authorList>
            <person name="Tegtmeier D."/>
            <person name="Belitz A."/>
            <person name="Radek R."/>
            <person name="Heimerl T."/>
            <person name="Brune A."/>
        </authorList>
    </citation>
    <scope>NUCLEOTIDE SEQUENCE [LARGE SCALE GENOMIC DNA]</scope>
    <source>
        <strain evidence="3 4">Ho45</strain>
    </source>
</reference>
<dbReference type="Gene3D" id="3.10.129.10">
    <property type="entry name" value="Hotdog Thioesterase"/>
    <property type="match status" value="1"/>
</dbReference>
<dbReference type="InterPro" id="IPR050563">
    <property type="entry name" value="4-hydroxybenzoyl-CoA_TE"/>
</dbReference>
<dbReference type="PANTHER" id="PTHR31793">
    <property type="entry name" value="4-HYDROXYBENZOYL-COA THIOESTERASE FAMILY MEMBER"/>
    <property type="match status" value="1"/>
</dbReference>